<dbReference type="NCBIfam" id="TIGR00512">
    <property type="entry name" value="salvage_mtnA"/>
    <property type="match status" value="1"/>
</dbReference>
<feature type="binding site" evidence="3">
    <location>
        <position position="205"/>
    </location>
    <ligand>
        <name>substrate</name>
    </ligand>
</feature>
<dbReference type="FunFam" id="1.20.120.420:FF:000003">
    <property type="entry name" value="Methylthioribose-1-phosphate isomerase"/>
    <property type="match status" value="1"/>
</dbReference>
<feature type="binding site" evidence="3">
    <location>
        <begin position="53"/>
        <end position="55"/>
    </location>
    <ligand>
        <name>substrate</name>
    </ligand>
</feature>
<dbReference type="InterPro" id="IPR037171">
    <property type="entry name" value="NagB/RpiA_transferase-like"/>
</dbReference>
<organism evidence="4 5">
    <name type="scientific">Luoshenia tenuis</name>
    <dbReference type="NCBI Taxonomy" id="2763654"/>
    <lineage>
        <taxon>Bacteria</taxon>
        <taxon>Bacillati</taxon>
        <taxon>Bacillota</taxon>
        <taxon>Clostridia</taxon>
        <taxon>Christensenellales</taxon>
        <taxon>Christensenellaceae</taxon>
        <taxon>Luoshenia</taxon>
    </lineage>
</organism>
<gene>
    <name evidence="3 4" type="primary">mtnA</name>
    <name evidence="4" type="ORF">H8699_07960</name>
</gene>
<evidence type="ECO:0000256" key="1">
    <source>
        <dbReference type="ARBA" id="ARBA00023235"/>
    </source>
</evidence>
<dbReference type="InterPro" id="IPR027363">
    <property type="entry name" value="M1Pi_N"/>
</dbReference>
<dbReference type="InterPro" id="IPR042529">
    <property type="entry name" value="IF_2B-like_C"/>
</dbReference>
<dbReference type="InterPro" id="IPR011559">
    <property type="entry name" value="Initiation_fac_2B_a/b/d"/>
</dbReference>
<accession>A0A926CZ28</accession>
<keyword evidence="1 3" id="KW-0413">Isomerase</keyword>
<dbReference type="PANTHER" id="PTHR43475">
    <property type="entry name" value="METHYLTHIORIBOSE-1-PHOSPHATE ISOMERASE"/>
    <property type="match status" value="1"/>
</dbReference>
<dbReference type="NCBIfam" id="TIGR00524">
    <property type="entry name" value="eIF-2B_rel"/>
    <property type="match status" value="1"/>
</dbReference>
<feature type="active site" description="Proton donor" evidence="3">
    <location>
        <position position="246"/>
    </location>
</feature>
<dbReference type="InterPro" id="IPR000649">
    <property type="entry name" value="IF-2B-related"/>
</dbReference>
<dbReference type="FunFam" id="3.40.50.10470:FF:000006">
    <property type="entry name" value="Methylthioribose-1-phosphate isomerase"/>
    <property type="match status" value="1"/>
</dbReference>
<dbReference type="Proteomes" id="UP000654279">
    <property type="component" value="Unassembled WGS sequence"/>
</dbReference>
<sequence>MEIDAVYEAGTLYLDERDELLILDQTLLPGERRYIPVKTAQEVWQAIYQLKVRGAPAIGVAAAYGLYVASKNIEENDAGKFCDKVREMSAYLAGARPTAVNLTWALERMEGALNLARAAGVPPQALRQALKEEALAIHREDRQVCFSIAQNGLTLLKKGMGLLTHCNAGALATTGCGTALAPIYLGQARGYGFRVFADETRPLLQGARLTAYELADAGVDVTVICDNMAASVMAQGRIDAVLVGCDRVAANGDAANKIGTLSVALAAKHYGIPFYVCAPTSTLDPACPDGAQIPIEQRDGAEIAQMWYRAPMVAEGAKTYNPAFDVTGHELITALITEKGVLYPPFDRAIAAVLRP</sequence>
<dbReference type="EC" id="5.3.1.23" evidence="3"/>
<name>A0A926CZ28_9FIRM</name>
<evidence type="ECO:0000256" key="2">
    <source>
        <dbReference type="ARBA" id="ARBA00052401"/>
    </source>
</evidence>
<dbReference type="PANTHER" id="PTHR43475:SF1">
    <property type="entry name" value="METHYLTHIORIBOSE-1-PHOSPHATE ISOMERASE"/>
    <property type="match status" value="1"/>
</dbReference>
<dbReference type="RefSeq" id="WP_249285215.1">
    <property type="nucleotide sequence ID" value="NZ_JACRSO010000003.1"/>
</dbReference>
<protein>
    <recommendedName>
        <fullName evidence="3">Methylthioribose-1-phosphate isomerase</fullName>
        <shortName evidence="3">M1Pi</shortName>
        <shortName evidence="3">MTR-1-P isomerase</shortName>
        <ecNumber evidence="3">5.3.1.23</ecNumber>
    </recommendedName>
    <alternativeName>
        <fullName evidence="3">S-methyl-5-thioribose-1-phosphate isomerase</fullName>
    </alternativeName>
</protein>
<reference evidence="4" key="1">
    <citation type="submission" date="2020-08" db="EMBL/GenBank/DDBJ databases">
        <title>Genome public.</title>
        <authorList>
            <person name="Liu C."/>
            <person name="Sun Q."/>
        </authorList>
    </citation>
    <scope>NUCLEOTIDE SEQUENCE</scope>
    <source>
        <strain evidence="4">NSJ-44</strain>
    </source>
</reference>
<comment type="catalytic activity">
    <reaction evidence="2 3">
        <text>5-(methylsulfanyl)-alpha-D-ribose 1-phosphate = 5-(methylsulfanyl)-D-ribulose 1-phosphate</text>
        <dbReference type="Rhea" id="RHEA:19989"/>
        <dbReference type="ChEBI" id="CHEBI:58533"/>
        <dbReference type="ChEBI" id="CHEBI:58548"/>
        <dbReference type="EC" id="5.3.1.23"/>
    </reaction>
</comment>
<feature type="site" description="Transition state stabilizer" evidence="3">
    <location>
        <position position="166"/>
    </location>
</feature>
<dbReference type="SUPFAM" id="SSF100950">
    <property type="entry name" value="NagB/RpiA/CoA transferase-like"/>
    <property type="match status" value="1"/>
</dbReference>
<evidence type="ECO:0000256" key="3">
    <source>
        <dbReference type="HAMAP-Rule" id="MF_01678"/>
    </source>
</evidence>
<comment type="caution">
    <text evidence="4">The sequence shown here is derived from an EMBL/GenBank/DDBJ whole genome shotgun (WGS) entry which is preliminary data.</text>
</comment>
<comment type="function">
    <text evidence="3">Catalyzes the interconversion of methylthioribose-1-phosphate (MTR-1-P) into methylthioribulose-1-phosphate (MTRu-1-P).</text>
</comment>
<keyword evidence="5" id="KW-1185">Reference proteome</keyword>
<dbReference type="Gene3D" id="1.20.120.420">
    <property type="entry name" value="translation initiation factor eif-2b, domain 1"/>
    <property type="match status" value="1"/>
</dbReference>
<keyword evidence="3" id="KW-0486">Methionine biosynthesis</keyword>
<comment type="similarity">
    <text evidence="3">Belongs to the EIF-2B alpha/beta/delta subunits family. MtnA subfamily.</text>
</comment>
<comment type="pathway">
    <text evidence="3">Amino-acid biosynthesis; L-methionine biosynthesis via salvage pathway; L-methionine from S-methyl-5-thio-alpha-D-ribose 1-phosphate: step 1/6.</text>
</comment>
<dbReference type="InterPro" id="IPR005251">
    <property type="entry name" value="IF-M1Pi"/>
</dbReference>
<dbReference type="HAMAP" id="MF_01678">
    <property type="entry name" value="Salvage_MtnA"/>
    <property type="match status" value="1"/>
</dbReference>
<dbReference type="Pfam" id="PF01008">
    <property type="entry name" value="IF-2B"/>
    <property type="match status" value="1"/>
</dbReference>
<dbReference type="AlphaFoldDB" id="A0A926CZ28"/>
<proteinExistence type="inferred from homology"/>
<dbReference type="Gene3D" id="3.40.50.10470">
    <property type="entry name" value="Translation initiation factor eif-2b, domain 2"/>
    <property type="match status" value="1"/>
</dbReference>
<dbReference type="EMBL" id="JACRSO010000003">
    <property type="protein sequence ID" value="MBC8529360.1"/>
    <property type="molecule type" value="Genomic_DNA"/>
</dbReference>
<dbReference type="NCBIfam" id="NF004326">
    <property type="entry name" value="PRK05720.1"/>
    <property type="match status" value="1"/>
</dbReference>
<evidence type="ECO:0000313" key="4">
    <source>
        <dbReference type="EMBL" id="MBC8529360.1"/>
    </source>
</evidence>
<dbReference type="GO" id="GO:0019509">
    <property type="term" value="P:L-methionine salvage from methylthioadenosine"/>
    <property type="evidence" value="ECO:0007669"/>
    <property type="project" value="UniProtKB-UniRule"/>
</dbReference>
<keyword evidence="3" id="KW-0028">Amino-acid biosynthesis</keyword>
<feature type="binding site" evidence="3">
    <location>
        <begin position="256"/>
        <end position="257"/>
    </location>
    <ligand>
        <name>substrate</name>
    </ligand>
</feature>
<dbReference type="GO" id="GO:0046523">
    <property type="term" value="F:S-methyl-5-thioribose-1-phosphate isomerase activity"/>
    <property type="evidence" value="ECO:0007669"/>
    <property type="project" value="UniProtKB-UniRule"/>
</dbReference>
<evidence type="ECO:0000313" key="5">
    <source>
        <dbReference type="Proteomes" id="UP000654279"/>
    </source>
</evidence>
<feature type="binding site" evidence="3">
    <location>
        <position position="96"/>
    </location>
    <ligand>
        <name>substrate</name>
    </ligand>
</feature>